<keyword evidence="2" id="KW-0479">Metal-binding</keyword>
<dbReference type="EMBL" id="BAABFC010000010">
    <property type="protein sequence ID" value="GAA4498129.1"/>
    <property type="molecule type" value="Genomic_DNA"/>
</dbReference>
<dbReference type="InterPro" id="IPR032466">
    <property type="entry name" value="Metal_Hydrolase"/>
</dbReference>
<dbReference type="InterPro" id="IPR006680">
    <property type="entry name" value="Amidohydro-rel"/>
</dbReference>
<dbReference type="PANTHER" id="PTHR11113:SF14">
    <property type="entry name" value="N-ACETYLGLUCOSAMINE-6-PHOSPHATE DEACETYLASE"/>
    <property type="match status" value="1"/>
</dbReference>
<evidence type="ECO:0000256" key="3">
    <source>
        <dbReference type="ARBA" id="ARBA00022801"/>
    </source>
</evidence>
<evidence type="ECO:0000259" key="6">
    <source>
        <dbReference type="Pfam" id="PF01979"/>
    </source>
</evidence>
<evidence type="ECO:0000256" key="2">
    <source>
        <dbReference type="ARBA" id="ARBA00022723"/>
    </source>
</evidence>
<dbReference type="SUPFAM" id="SSF51338">
    <property type="entry name" value="Composite domain of metallo-dependent hydrolases"/>
    <property type="match status" value="1"/>
</dbReference>
<dbReference type="InterPro" id="IPR011059">
    <property type="entry name" value="Metal-dep_hydrolase_composite"/>
</dbReference>
<dbReference type="Gene3D" id="3.20.20.140">
    <property type="entry name" value="Metal-dependent hydrolases"/>
    <property type="match status" value="1"/>
</dbReference>
<dbReference type="NCBIfam" id="TIGR00221">
    <property type="entry name" value="nagA"/>
    <property type="match status" value="1"/>
</dbReference>
<evidence type="ECO:0000256" key="5">
    <source>
        <dbReference type="PIRNR" id="PIRNR038994"/>
    </source>
</evidence>
<dbReference type="PANTHER" id="PTHR11113">
    <property type="entry name" value="N-ACETYLGLUCOSAMINE-6-PHOSPHATE DEACETYLASE"/>
    <property type="match status" value="1"/>
</dbReference>
<dbReference type="Proteomes" id="UP001501321">
    <property type="component" value="Unassembled WGS sequence"/>
</dbReference>
<gene>
    <name evidence="7" type="primary">nagA</name>
    <name evidence="7" type="ORF">GCM10023095_15970</name>
</gene>
<organism evidence="7 8">
    <name type="scientific">Pseudaeromonas paramecii</name>
    <dbReference type="NCBI Taxonomy" id="2138166"/>
    <lineage>
        <taxon>Bacteria</taxon>
        <taxon>Pseudomonadati</taxon>
        <taxon>Pseudomonadota</taxon>
        <taxon>Gammaproteobacteria</taxon>
        <taxon>Aeromonadales</taxon>
        <taxon>Aeromonadaceae</taxon>
        <taxon>Pseudaeromonas</taxon>
    </lineage>
</organism>
<dbReference type="PIRSF" id="PIRSF038994">
    <property type="entry name" value="NagA"/>
    <property type="match status" value="1"/>
</dbReference>
<dbReference type="Gene3D" id="2.30.40.10">
    <property type="entry name" value="Urease, subunit C, domain 1"/>
    <property type="match status" value="1"/>
</dbReference>
<keyword evidence="3 5" id="KW-0378">Hydrolase</keyword>
<dbReference type="Pfam" id="PF01979">
    <property type="entry name" value="Amidohydro_1"/>
    <property type="match status" value="1"/>
</dbReference>
<dbReference type="SUPFAM" id="SSF51556">
    <property type="entry name" value="Metallo-dependent hydrolases"/>
    <property type="match status" value="1"/>
</dbReference>
<evidence type="ECO:0000313" key="7">
    <source>
        <dbReference type="EMBL" id="GAA4498129.1"/>
    </source>
</evidence>
<comment type="caution">
    <text evidence="7">The sequence shown here is derived from an EMBL/GenBank/DDBJ whole genome shotgun (WGS) entry which is preliminary data.</text>
</comment>
<sequence length="383" mass="41121">MYALTHAQIHTGSQSLSDHALLIEDDRIAGLLPLDKLDPSLPRRELAGGHLTAGFIDLQLNGCGGVLFNNTPNQATLQTMHEANLRSGTTSFLPTLISAPDETIRTALGAVQAFMTAQPDLVLGMHLEGPYTNPQRKGIHPLAQLRHPDDSMIDFLCQQAPWLRKVTLAPEQNRPAHIQRLTEAGILVALGHSAANYQETMAGFAAGIGFATHLYNAMTPTLNGREPGVVGAIYDHPSVYAGIVVDGHHVHWANVRLAHKVMGERLCLVTDAVAPAGAPAGFEQFDFCGTQVFYRDGKCIDANGTLGGSALTMMEGVANLVRHVGLPLDEALRMASLYPARALGVADRLGSIAVGMLANLTLFDDDFHVRATVVKGHYQEQTP</sequence>
<keyword evidence="4 5" id="KW-0119">Carbohydrate metabolism</keyword>
<dbReference type="InterPro" id="IPR003764">
    <property type="entry name" value="GlcNAc_6-P_deAcase"/>
</dbReference>
<feature type="domain" description="Amidohydrolase-related" evidence="6">
    <location>
        <begin position="51"/>
        <end position="376"/>
    </location>
</feature>
<dbReference type="RefSeq" id="WP_345011815.1">
    <property type="nucleotide sequence ID" value="NZ_BAABFC010000010.1"/>
</dbReference>
<dbReference type="Pfam" id="PF22643">
    <property type="entry name" value="NagA_N"/>
    <property type="match status" value="1"/>
</dbReference>
<name>A0ABP8Q5Y4_9GAMM</name>
<reference evidence="8" key="1">
    <citation type="journal article" date="2019" name="Int. J. Syst. Evol. Microbiol.">
        <title>The Global Catalogue of Microorganisms (GCM) 10K type strain sequencing project: providing services to taxonomists for standard genome sequencing and annotation.</title>
        <authorList>
            <consortium name="The Broad Institute Genomics Platform"/>
            <consortium name="The Broad Institute Genome Sequencing Center for Infectious Disease"/>
            <person name="Wu L."/>
            <person name="Ma J."/>
        </authorList>
    </citation>
    <scope>NUCLEOTIDE SEQUENCE [LARGE SCALE GENOMIC DNA]</scope>
    <source>
        <strain evidence="8">JCM 32226</strain>
    </source>
</reference>
<accession>A0ABP8Q5Y4</accession>
<comment type="similarity">
    <text evidence="1 5">Belongs to the metallo-dependent hydrolases superfamily. NagA family.</text>
</comment>
<evidence type="ECO:0000256" key="1">
    <source>
        <dbReference type="ARBA" id="ARBA00010716"/>
    </source>
</evidence>
<evidence type="ECO:0000313" key="8">
    <source>
        <dbReference type="Proteomes" id="UP001501321"/>
    </source>
</evidence>
<dbReference type="CDD" id="cd00854">
    <property type="entry name" value="NagA"/>
    <property type="match status" value="1"/>
</dbReference>
<evidence type="ECO:0000256" key="4">
    <source>
        <dbReference type="ARBA" id="ARBA00023277"/>
    </source>
</evidence>
<keyword evidence="8" id="KW-1185">Reference proteome</keyword>
<protein>
    <submittedName>
        <fullName evidence="7">N-acetylglucosamine-6-phosphate deacetylase</fullName>
    </submittedName>
</protein>
<proteinExistence type="inferred from homology"/>
<dbReference type="NCBIfam" id="NF008371">
    <property type="entry name" value="PRK11170.1"/>
    <property type="match status" value="1"/>
</dbReference>